<reference evidence="2" key="1">
    <citation type="submission" date="2023-06" db="EMBL/GenBank/DDBJ databases">
        <title>Genomic analysis of the entomopathogenic nematode Steinernema hermaphroditum.</title>
        <authorList>
            <person name="Schwarz E.M."/>
            <person name="Heppert J.K."/>
            <person name="Baniya A."/>
            <person name="Schwartz H.T."/>
            <person name="Tan C.-H."/>
            <person name="Antoshechkin I."/>
            <person name="Sternberg P.W."/>
            <person name="Goodrich-Blair H."/>
            <person name="Dillman A.R."/>
        </authorList>
    </citation>
    <scope>NUCLEOTIDE SEQUENCE</scope>
    <source>
        <strain evidence="2">PS9179</strain>
        <tissue evidence="2">Whole animal</tissue>
    </source>
</reference>
<keyword evidence="3" id="KW-1185">Reference proteome</keyword>
<feature type="transmembrane region" description="Helical" evidence="1">
    <location>
        <begin position="222"/>
        <end position="245"/>
    </location>
</feature>
<dbReference type="AlphaFoldDB" id="A0AA39LN51"/>
<feature type="transmembrane region" description="Helical" evidence="1">
    <location>
        <begin position="83"/>
        <end position="108"/>
    </location>
</feature>
<evidence type="ECO:0000313" key="3">
    <source>
        <dbReference type="Proteomes" id="UP001175271"/>
    </source>
</evidence>
<accession>A0AA39LN51</accession>
<organism evidence="2 3">
    <name type="scientific">Steinernema hermaphroditum</name>
    <dbReference type="NCBI Taxonomy" id="289476"/>
    <lineage>
        <taxon>Eukaryota</taxon>
        <taxon>Metazoa</taxon>
        <taxon>Ecdysozoa</taxon>
        <taxon>Nematoda</taxon>
        <taxon>Chromadorea</taxon>
        <taxon>Rhabditida</taxon>
        <taxon>Tylenchina</taxon>
        <taxon>Panagrolaimomorpha</taxon>
        <taxon>Strongyloidoidea</taxon>
        <taxon>Steinernematidae</taxon>
        <taxon>Steinernema</taxon>
    </lineage>
</organism>
<feature type="transmembrane region" description="Helical" evidence="1">
    <location>
        <begin position="300"/>
        <end position="317"/>
    </location>
</feature>
<name>A0AA39LN51_9BILA</name>
<protein>
    <submittedName>
        <fullName evidence="2">Uncharacterized protein</fullName>
    </submittedName>
</protein>
<feature type="transmembrane region" description="Helical" evidence="1">
    <location>
        <begin position="257"/>
        <end position="280"/>
    </location>
</feature>
<comment type="caution">
    <text evidence="2">The sequence shown here is derived from an EMBL/GenBank/DDBJ whole genome shotgun (WGS) entry which is preliminary data.</text>
</comment>
<feature type="transmembrane region" description="Helical" evidence="1">
    <location>
        <begin position="128"/>
        <end position="149"/>
    </location>
</feature>
<keyword evidence="1" id="KW-0472">Membrane</keyword>
<feature type="transmembrane region" description="Helical" evidence="1">
    <location>
        <begin position="12"/>
        <end position="43"/>
    </location>
</feature>
<proteinExistence type="predicted"/>
<dbReference type="EMBL" id="JAUCMV010000004">
    <property type="protein sequence ID" value="KAK0403220.1"/>
    <property type="molecule type" value="Genomic_DNA"/>
</dbReference>
<evidence type="ECO:0000256" key="1">
    <source>
        <dbReference type="SAM" id="Phobius"/>
    </source>
</evidence>
<keyword evidence="1" id="KW-0812">Transmembrane</keyword>
<sequence length="351" mass="39346">MSESKNKRICFCCCDAFVTIVTATDALVGLLSSAFALGVVALLSDYPKFQLLFTLLTTAWCFSSGLAVVAVCYRIHHILTPFLVLHVCVTACAVVFIASFIVRAILMIVVVDSYFSELDQTVFSTVPVIFSLCAFPVLAWSTLAVWRCYLYFRTPDPRHCIPAPRLLQPLGRGYMAGKEYKTLSCFSFDINIRITTLLIALLTFLCHILNLQAVINYDVPEYLKVTVAVTHILFALSAVCAIVGVCMRSHFAVAPFLFMLIFTAATITATCVCSLAYSAYLLVNNKSPDKEISTPSEKHVLFFFVGLPFLLWCILVVRRCFQYFKKEESDLETVEEERNFEEFETKEQSAS</sequence>
<evidence type="ECO:0000313" key="2">
    <source>
        <dbReference type="EMBL" id="KAK0403220.1"/>
    </source>
</evidence>
<keyword evidence="1" id="KW-1133">Transmembrane helix</keyword>
<gene>
    <name evidence="2" type="ORF">QR680_016790</name>
</gene>
<feature type="transmembrane region" description="Helical" evidence="1">
    <location>
        <begin position="49"/>
        <end position="71"/>
    </location>
</feature>
<feature type="transmembrane region" description="Helical" evidence="1">
    <location>
        <begin position="190"/>
        <end position="210"/>
    </location>
</feature>
<dbReference type="Proteomes" id="UP001175271">
    <property type="component" value="Unassembled WGS sequence"/>
</dbReference>